<protein>
    <submittedName>
        <fullName evidence="1">Uncharacterized protein</fullName>
    </submittedName>
</protein>
<name>A0A2S7F1F1_9XANT</name>
<dbReference type="EMBL" id="MDEG01000002">
    <property type="protein sequence ID" value="PPU99250.1"/>
    <property type="molecule type" value="Genomic_DNA"/>
</dbReference>
<comment type="caution">
    <text evidence="1">The sequence shown here is derived from an EMBL/GenBank/DDBJ whole genome shotgun (WGS) entry which is preliminary data.</text>
</comment>
<accession>A0A2S7F1F1</accession>
<organism evidence="1 2">
    <name type="scientific">Xanthomonas hyacinthi</name>
    <dbReference type="NCBI Taxonomy" id="56455"/>
    <lineage>
        <taxon>Bacteria</taxon>
        <taxon>Pseudomonadati</taxon>
        <taxon>Pseudomonadota</taxon>
        <taxon>Gammaproteobacteria</taxon>
        <taxon>Lysobacterales</taxon>
        <taxon>Lysobacteraceae</taxon>
        <taxon>Xanthomonas</taxon>
    </lineage>
</organism>
<reference evidence="2" key="1">
    <citation type="submission" date="2016-08" db="EMBL/GenBank/DDBJ databases">
        <authorList>
            <person name="Merda D."/>
            <person name="Briand M."/>
            <person name="Taghouti G."/>
            <person name="Carrere S."/>
            <person name="Gouzy J."/>
            <person name="Portier P."/>
            <person name="Jacques M.-A."/>
            <person name="Fischer-Le Saux M."/>
        </authorList>
    </citation>
    <scope>NUCLEOTIDE SEQUENCE [LARGE SCALE GENOMIC DNA]</scope>
    <source>
        <strain evidence="2">CFBP1156</strain>
    </source>
</reference>
<dbReference type="AlphaFoldDB" id="A0A2S7F1F1"/>
<keyword evidence="2" id="KW-1185">Reference proteome</keyword>
<dbReference type="Proteomes" id="UP000238261">
    <property type="component" value="Unassembled WGS sequence"/>
</dbReference>
<gene>
    <name evidence="1" type="ORF">XhyaCFBP1156_02985</name>
</gene>
<evidence type="ECO:0000313" key="2">
    <source>
        <dbReference type="Proteomes" id="UP000238261"/>
    </source>
</evidence>
<evidence type="ECO:0000313" key="1">
    <source>
        <dbReference type="EMBL" id="PPU99250.1"/>
    </source>
</evidence>
<sequence length="57" mass="6329">MQPTREQLRILQDIHDTKPVGEEEANWAVRANYAAQGEDGDIALTRQGLQLVDAQAP</sequence>
<proteinExistence type="predicted"/>
<dbReference type="RefSeq" id="WP_167523888.1">
    <property type="nucleotide sequence ID" value="NZ_CP043476.1"/>
</dbReference>